<dbReference type="PANTHER" id="PTHR31279:SF7">
    <property type="entry name" value="PROTEIN EXORDIUM-LIKE 3"/>
    <property type="match status" value="1"/>
</dbReference>
<gene>
    <name evidence="7" type="ORF">HanXRQr2_Chr10g0431881</name>
</gene>
<evidence type="ECO:0000256" key="3">
    <source>
        <dbReference type="ARBA" id="ARBA00022525"/>
    </source>
</evidence>
<keyword evidence="3" id="KW-0964">Secreted</keyword>
<keyword evidence="8" id="KW-1185">Reference proteome</keyword>
<dbReference type="Proteomes" id="UP000215914">
    <property type="component" value="Unassembled WGS sequence"/>
</dbReference>
<dbReference type="Pfam" id="PF04674">
    <property type="entry name" value="Phi_1"/>
    <property type="match status" value="1"/>
</dbReference>
<comment type="caution">
    <text evidence="7">The sequence shown here is derived from an EMBL/GenBank/DDBJ whole genome shotgun (WGS) entry which is preliminary data.</text>
</comment>
<dbReference type="GO" id="GO:0048046">
    <property type="term" value="C:apoplast"/>
    <property type="evidence" value="ECO:0007669"/>
    <property type="project" value="UniProtKB-SubCell"/>
</dbReference>
<organism evidence="7 8">
    <name type="scientific">Helianthus annuus</name>
    <name type="common">Common sunflower</name>
    <dbReference type="NCBI Taxonomy" id="4232"/>
    <lineage>
        <taxon>Eukaryota</taxon>
        <taxon>Viridiplantae</taxon>
        <taxon>Streptophyta</taxon>
        <taxon>Embryophyta</taxon>
        <taxon>Tracheophyta</taxon>
        <taxon>Spermatophyta</taxon>
        <taxon>Magnoliopsida</taxon>
        <taxon>eudicotyledons</taxon>
        <taxon>Gunneridae</taxon>
        <taxon>Pentapetalae</taxon>
        <taxon>asterids</taxon>
        <taxon>campanulids</taxon>
        <taxon>Asterales</taxon>
        <taxon>Asteraceae</taxon>
        <taxon>Asteroideae</taxon>
        <taxon>Heliantheae alliance</taxon>
        <taxon>Heliantheae</taxon>
        <taxon>Helianthus</taxon>
    </lineage>
</organism>
<feature type="chain" id="PRO_5039899837" description="Phosphate-induced protein 1" evidence="6">
    <location>
        <begin position="27"/>
        <end position="314"/>
    </location>
</feature>
<evidence type="ECO:0000313" key="7">
    <source>
        <dbReference type="EMBL" id="KAF5785711.1"/>
    </source>
</evidence>
<feature type="signal peptide" evidence="6">
    <location>
        <begin position="1"/>
        <end position="26"/>
    </location>
</feature>
<evidence type="ECO:0000256" key="4">
    <source>
        <dbReference type="ARBA" id="ARBA00022729"/>
    </source>
</evidence>
<comment type="similarity">
    <text evidence="5">Belongs to the EXORDIUM family.</text>
</comment>
<dbReference type="InterPro" id="IPR006766">
    <property type="entry name" value="EXORDIUM-like"/>
</dbReference>
<accession>A0A9K3HW75</accession>
<comment type="subcellular location">
    <subcellularLocation>
        <location evidence="1">Secreted</location>
        <location evidence="1">Extracellular space</location>
        <location evidence="1">Apoplast</location>
    </subcellularLocation>
</comment>
<dbReference type="EMBL" id="MNCJ02000325">
    <property type="protein sequence ID" value="KAF5785711.1"/>
    <property type="molecule type" value="Genomic_DNA"/>
</dbReference>
<reference evidence="7" key="2">
    <citation type="submission" date="2020-06" db="EMBL/GenBank/DDBJ databases">
        <title>Helianthus annuus Genome sequencing and assembly Release 2.</title>
        <authorList>
            <person name="Gouzy J."/>
            <person name="Langlade N."/>
            <person name="Munos S."/>
        </authorList>
    </citation>
    <scope>NUCLEOTIDE SEQUENCE</scope>
    <source>
        <tissue evidence="7">Leaves</tissue>
    </source>
</reference>
<evidence type="ECO:0000256" key="1">
    <source>
        <dbReference type="ARBA" id="ARBA00004271"/>
    </source>
</evidence>
<evidence type="ECO:0000256" key="2">
    <source>
        <dbReference type="ARBA" id="ARBA00022523"/>
    </source>
</evidence>
<keyword evidence="4 6" id="KW-0732">Signal</keyword>
<reference evidence="7" key="1">
    <citation type="journal article" date="2017" name="Nature">
        <title>The sunflower genome provides insights into oil metabolism, flowering and Asterid evolution.</title>
        <authorList>
            <person name="Badouin H."/>
            <person name="Gouzy J."/>
            <person name="Grassa C.J."/>
            <person name="Murat F."/>
            <person name="Staton S.E."/>
            <person name="Cottret L."/>
            <person name="Lelandais-Briere C."/>
            <person name="Owens G.L."/>
            <person name="Carrere S."/>
            <person name="Mayjonade B."/>
            <person name="Legrand L."/>
            <person name="Gill N."/>
            <person name="Kane N.C."/>
            <person name="Bowers J.E."/>
            <person name="Hubner S."/>
            <person name="Bellec A."/>
            <person name="Berard A."/>
            <person name="Berges H."/>
            <person name="Blanchet N."/>
            <person name="Boniface M.C."/>
            <person name="Brunel D."/>
            <person name="Catrice O."/>
            <person name="Chaidir N."/>
            <person name="Claudel C."/>
            <person name="Donnadieu C."/>
            <person name="Faraut T."/>
            <person name="Fievet G."/>
            <person name="Helmstetter N."/>
            <person name="King M."/>
            <person name="Knapp S.J."/>
            <person name="Lai Z."/>
            <person name="Le Paslier M.C."/>
            <person name="Lippi Y."/>
            <person name="Lorenzon L."/>
            <person name="Mandel J.R."/>
            <person name="Marage G."/>
            <person name="Marchand G."/>
            <person name="Marquand E."/>
            <person name="Bret-Mestries E."/>
            <person name="Morien E."/>
            <person name="Nambeesan S."/>
            <person name="Nguyen T."/>
            <person name="Pegot-Espagnet P."/>
            <person name="Pouilly N."/>
            <person name="Raftis F."/>
            <person name="Sallet E."/>
            <person name="Schiex T."/>
            <person name="Thomas J."/>
            <person name="Vandecasteele C."/>
            <person name="Vares D."/>
            <person name="Vear F."/>
            <person name="Vautrin S."/>
            <person name="Crespi M."/>
            <person name="Mangin B."/>
            <person name="Burke J.M."/>
            <person name="Salse J."/>
            <person name="Munos S."/>
            <person name="Vincourt P."/>
            <person name="Rieseberg L.H."/>
            <person name="Langlade N.B."/>
        </authorList>
    </citation>
    <scope>NUCLEOTIDE SEQUENCE</scope>
    <source>
        <tissue evidence="7">Leaves</tissue>
    </source>
</reference>
<dbReference type="AlphaFoldDB" id="A0A9K3HW75"/>
<keyword evidence="2" id="KW-0052">Apoplast</keyword>
<name>A0A9K3HW75_HELAN</name>
<dbReference type="OrthoDB" id="2016249at2759"/>
<proteinExistence type="inferred from homology"/>
<evidence type="ECO:0008006" key="9">
    <source>
        <dbReference type="Google" id="ProtNLM"/>
    </source>
</evidence>
<dbReference type="Gramene" id="mRNA:HanXRQr2_Chr10g0431881">
    <property type="protein sequence ID" value="CDS:HanXRQr2_Chr10g0431881.1"/>
    <property type="gene ID" value="HanXRQr2_Chr10g0431881"/>
</dbReference>
<sequence length="314" mass="34152">MTQMYTNSILLSLSLIGLVLIGNVRAAPSEQFPVVLKYHMGPVLSNNITVHLIWYGSWSSGEKRIIRAFINSISASQSPSPSVAQWWKALETYTDLTGSKVTQSVTLGQEKNDRLSHGRKLTRLAVQSVISTAIRAKTNPLPADPTGGLYLVLTSSDIIVEGFCRSICGFHYVTFPSIVGYTLPFAWVGNSEKMCPSLCAFPFVVPEYMQGVKALKPPNGQPGVDAMISVIGHELAELATNFLRNGWYAGDDPNFQTEVGDLCEGLYGRGGGGAYVGEILTDATGAAYNLNGYRRKFLVQWIYSNVGNRCVGPN</sequence>
<evidence type="ECO:0000256" key="6">
    <source>
        <dbReference type="SAM" id="SignalP"/>
    </source>
</evidence>
<protein>
    <recommendedName>
        <fullName evidence="9">Phosphate-induced protein 1</fullName>
    </recommendedName>
</protein>
<evidence type="ECO:0000313" key="8">
    <source>
        <dbReference type="Proteomes" id="UP000215914"/>
    </source>
</evidence>
<dbReference type="PANTHER" id="PTHR31279">
    <property type="entry name" value="PROTEIN EXORDIUM-LIKE 5"/>
    <property type="match status" value="1"/>
</dbReference>
<evidence type="ECO:0000256" key="5">
    <source>
        <dbReference type="ARBA" id="ARBA00023591"/>
    </source>
</evidence>